<organism evidence="2 3">
    <name type="scientific">Kocuria coralli</name>
    <dbReference type="NCBI Taxonomy" id="1461025"/>
    <lineage>
        <taxon>Bacteria</taxon>
        <taxon>Bacillati</taxon>
        <taxon>Actinomycetota</taxon>
        <taxon>Actinomycetes</taxon>
        <taxon>Micrococcales</taxon>
        <taxon>Micrococcaceae</taxon>
        <taxon>Kocuria</taxon>
    </lineage>
</organism>
<feature type="compositionally biased region" description="Basic and acidic residues" evidence="1">
    <location>
        <begin position="11"/>
        <end position="21"/>
    </location>
</feature>
<evidence type="ECO:0000313" key="2">
    <source>
        <dbReference type="EMBL" id="KAA9395738.1"/>
    </source>
</evidence>
<feature type="region of interest" description="Disordered" evidence="1">
    <location>
        <begin position="1"/>
        <end position="21"/>
    </location>
</feature>
<accession>A0A5J5L2G1</accession>
<dbReference type="AlphaFoldDB" id="A0A5J5L2G1"/>
<reference evidence="2 3" key="1">
    <citation type="submission" date="2019-05" db="EMBL/GenBank/DDBJ databases">
        <title>Kocuria coralli sp. nov., a novel actinobacterium isolated from coral reef seawater.</title>
        <authorList>
            <person name="Li J."/>
        </authorList>
    </citation>
    <scope>NUCLEOTIDE SEQUENCE [LARGE SCALE GENOMIC DNA]</scope>
    <source>
        <strain evidence="2 3">SCSIO 13007</strain>
    </source>
</reference>
<keyword evidence="3" id="KW-1185">Reference proteome</keyword>
<protein>
    <submittedName>
        <fullName evidence="2">Uncharacterized protein</fullName>
    </submittedName>
</protein>
<dbReference type="Proteomes" id="UP000325957">
    <property type="component" value="Unassembled WGS sequence"/>
</dbReference>
<comment type="caution">
    <text evidence="2">The sequence shown here is derived from an EMBL/GenBank/DDBJ whole genome shotgun (WGS) entry which is preliminary data.</text>
</comment>
<name>A0A5J5L2G1_9MICC</name>
<sequence>MTKPRRPRPVRFHDDAPGEGERLFSDGTISPVLRTDFDVSAYTHDVAGPIPIDTESLRATARNDAETAALHRNLTYLHRVEAAALTETRTMYSSWTANEARITAFIASWLWERFWWARGLREIRDALPAPSPPVSPERRTGPLPALRAGIRRTYAKRALPIAGPGWTAAFGERVTAGHMARMALQEASLQAALRILRPRLQGLPEAQRVVGEIMDRRERSLDFFRQEAIARISRSRAEALTARLVVAVGGDPLRPAGRRIPGEQSARADLFQAPADRAVLSEAQTGITRFLPGPDRMVTIIPATAARGARPVSGGFLGVRS</sequence>
<proteinExistence type="predicted"/>
<evidence type="ECO:0000313" key="3">
    <source>
        <dbReference type="Proteomes" id="UP000325957"/>
    </source>
</evidence>
<evidence type="ECO:0000256" key="1">
    <source>
        <dbReference type="SAM" id="MobiDB-lite"/>
    </source>
</evidence>
<gene>
    <name evidence="2" type="ORF">FCK90_01705</name>
</gene>
<dbReference type="OrthoDB" id="3721183at2"/>
<dbReference type="EMBL" id="SZWF01000001">
    <property type="protein sequence ID" value="KAA9395738.1"/>
    <property type="molecule type" value="Genomic_DNA"/>
</dbReference>
<dbReference type="RefSeq" id="WP_158032542.1">
    <property type="nucleotide sequence ID" value="NZ_ML708610.1"/>
</dbReference>
<feature type="compositionally biased region" description="Basic residues" evidence="1">
    <location>
        <begin position="1"/>
        <end position="10"/>
    </location>
</feature>